<keyword evidence="7" id="KW-0479">Metal-binding</keyword>
<comment type="similarity">
    <text evidence="7">Belongs to the MsrQ family.</text>
</comment>
<dbReference type="Proteomes" id="UP001589795">
    <property type="component" value="Unassembled WGS sequence"/>
</dbReference>
<dbReference type="RefSeq" id="WP_265506791.1">
    <property type="nucleotide sequence ID" value="NZ_JAOTBE010000017.1"/>
</dbReference>
<keyword evidence="7" id="KW-1003">Cell membrane</keyword>
<sequence length="206" mass="23094">MIRRINDGLRRIPIPLVWLAGAIPFALLVVDVVTGAIGVDPVAKIEHRLGQTALYFLVASLAVTPLLRLTGISLMRFRRPLGVICFAYALPHVLAWVVLDMGFLWAQMAQDIIKRPYLLVGMTAFVLLVPLAVTSNNLSIRRMGGQGWRRLHKLVYLAAPLVALHWIWAAKVNERAPSFWMAVILVLLASRLVIPRPMAWTRPRRA</sequence>
<keyword evidence="6 7" id="KW-0472">Membrane</keyword>
<feature type="transmembrane region" description="Helical" evidence="7">
    <location>
        <begin position="117"/>
        <end position="133"/>
    </location>
</feature>
<dbReference type="Pfam" id="PF01794">
    <property type="entry name" value="Ferric_reduct"/>
    <property type="match status" value="1"/>
</dbReference>
<dbReference type="PANTHER" id="PTHR36964:SF1">
    <property type="entry name" value="PROTEIN-METHIONINE-SULFOXIDE REDUCTASE HEME-BINDING SUBUNIT MSRQ"/>
    <property type="match status" value="1"/>
</dbReference>
<feature type="transmembrane region" description="Helical" evidence="7">
    <location>
        <begin position="81"/>
        <end position="105"/>
    </location>
</feature>
<comment type="cofactor">
    <cofactor evidence="7">
        <name>FMN</name>
        <dbReference type="ChEBI" id="CHEBI:58210"/>
    </cofactor>
    <text evidence="7">Binds 1 FMN per subunit.</text>
</comment>
<evidence type="ECO:0000256" key="6">
    <source>
        <dbReference type="ARBA" id="ARBA00023136"/>
    </source>
</evidence>
<keyword evidence="7" id="KW-0249">Electron transport</keyword>
<keyword evidence="7" id="KW-0288">FMN</keyword>
<evidence type="ECO:0000256" key="4">
    <source>
        <dbReference type="ARBA" id="ARBA00022989"/>
    </source>
</evidence>
<feature type="transmembrane region" description="Helical" evidence="7">
    <location>
        <begin position="49"/>
        <end position="69"/>
    </location>
</feature>
<keyword evidence="3 7" id="KW-0812">Transmembrane</keyword>
<keyword evidence="5 7" id="KW-0408">Iron</keyword>
<dbReference type="InterPro" id="IPR013130">
    <property type="entry name" value="Fe3_Rdtase_TM_dom"/>
</dbReference>
<dbReference type="PANTHER" id="PTHR36964">
    <property type="entry name" value="PROTEIN-METHIONINE-SULFOXIDE REDUCTASE HEME-BINDING SUBUNIT MSRQ"/>
    <property type="match status" value="1"/>
</dbReference>
<feature type="transmembrane region" description="Helical" evidence="7">
    <location>
        <begin position="154"/>
        <end position="170"/>
    </location>
</feature>
<keyword evidence="2 7" id="KW-0813">Transport</keyword>
<keyword evidence="7" id="KW-0349">Heme</keyword>
<comment type="subunit">
    <text evidence="7">Heterodimer of a catalytic subunit (MsrP) and a heme-binding subunit (MsrQ).</text>
</comment>
<comment type="cofactor">
    <cofactor evidence="7">
        <name>heme b</name>
        <dbReference type="ChEBI" id="CHEBI:60344"/>
    </cofactor>
    <text evidence="7">Binds 1 heme b (iron(II)-protoporphyrin IX) group per subunit.</text>
</comment>
<dbReference type="InterPro" id="IPR022837">
    <property type="entry name" value="MsrQ-like"/>
</dbReference>
<evidence type="ECO:0000256" key="5">
    <source>
        <dbReference type="ARBA" id="ARBA00023004"/>
    </source>
</evidence>
<accession>A0ABV6CJF3</accession>
<evidence type="ECO:0000256" key="7">
    <source>
        <dbReference type="HAMAP-Rule" id="MF_01207"/>
    </source>
</evidence>
<comment type="subcellular location">
    <subcellularLocation>
        <location evidence="7">Cell membrane</location>
        <topology evidence="7">Multi-pass membrane protein</topology>
    </subcellularLocation>
    <subcellularLocation>
        <location evidence="1">Membrane</location>
        <topology evidence="1">Multi-pass membrane protein</topology>
    </subcellularLocation>
</comment>
<keyword evidence="7" id="KW-0285">Flavoprotein</keyword>
<feature type="transmembrane region" description="Helical" evidence="7">
    <location>
        <begin position="12"/>
        <end position="37"/>
    </location>
</feature>
<comment type="function">
    <text evidence="7">Part of the MsrPQ system that repairs oxidized periplasmic proteins containing methionine sulfoxide residues (Met-O), using respiratory chain electrons. Thus protects these proteins from oxidative-stress damage caused by reactive species of oxygen and chlorine generated by the host defense mechanisms. MsrPQ is essential for the maintenance of envelope integrity under bleach stress, rescuing a wide series of structurally unrelated periplasmic proteins from methionine oxidation. MsrQ provides electrons for reduction to the reductase catalytic subunit MsrP, using the quinone pool of the respiratory chain.</text>
</comment>
<gene>
    <name evidence="7" type="primary">msrQ</name>
    <name evidence="9" type="ORF">ACFFIZ_11080</name>
</gene>
<keyword evidence="4 7" id="KW-1133">Transmembrane helix</keyword>
<evidence type="ECO:0000256" key="3">
    <source>
        <dbReference type="ARBA" id="ARBA00022692"/>
    </source>
</evidence>
<organism evidence="9 10">
    <name type="scientific">Paracoccus rhizosphaerae</name>
    <dbReference type="NCBI Taxonomy" id="1133347"/>
    <lineage>
        <taxon>Bacteria</taxon>
        <taxon>Pseudomonadati</taxon>
        <taxon>Pseudomonadota</taxon>
        <taxon>Alphaproteobacteria</taxon>
        <taxon>Rhodobacterales</taxon>
        <taxon>Paracoccaceae</taxon>
        <taxon>Paracoccus</taxon>
    </lineage>
</organism>
<comment type="caution">
    <text evidence="9">The sequence shown here is derived from an EMBL/GenBank/DDBJ whole genome shotgun (WGS) entry which is preliminary data.</text>
</comment>
<dbReference type="EMBL" id="JBHLWQ010000104">
    <property type="protein sequence ID" value="MFC0200837.1"/>
    <property type="molecule type" value="Genomic_DNA"/>
</dbReference>
<dbReference type="HAMAP" id="MF_01207">
    <property type="entry name" value="MsrQ"/>
    <property type="match status" value="1"/>
</dbReference>
<feature type="transmembrane region" description="Helical" evidence="7">
    <location>
        <begin position="176"/>
        <end position="194"/>
    </location>
</feature>
<proteinExistence type="inferred from homology"/>
<evidence type="ECO:0000259" key="8">
    <source>
        <dbReference type="Pfam" id="PF01794"/>
    </source>
</evidence>
<feature type="domain" description="Ferric oxidoreductase" evidence="8">
    <location>
        <begin position="50"/>
        <end position="161"/>
    </location>
</feature>
<evidence type="ECO:0000313" key="10">
    <source>
        <dbReference type="Proteomes" id="UP001589795"/>
    </source>
</evidence>
<evidence type="ECO:0000256" key="2">
    <source>
        <dbReference type="ARBA" id="ARBA00022448"/>
    </source>
</evidence>
<evidence type="ECO:0000313" key="9">
    <source>
        <dbReference type="EMBL" id="MFC0200837.1"/>
    </source>
</evidence>
<name>A0ABV6CJF3_9RHOB</name>
<evidence type="ECO:0000256" key="1">
    <source>
        <dbReference type="ARBA" id="ARBA00004141"/>
    </source>
</evidence>
<keyword evidence="10" id="KW-1185">Reference proteome</keyword>
<reference evidence="9 10" key="1">
    <citation type="submission" date="2024-09" db="EMBL/GenBank/DDBJ databases">
        <authorList>
            <person name="Sun Q."/>
            <person name="Mori K."/>
        </authorList>
    </citation>
    <scope>NUCLEOTIDE SEQUENCE [LARGE SCALE GENOMIC DNA]</scope>
    <source>
        <strain evidence="9 10">CCM 7904</strain>
    </source>
</reference>
<protein>
    <recommendedName>
        <fullName evidence="7">Protein-methionine-sulfoxide reductase heme-binding subunit MsrQ</fullName>
    </recommendedName>
    <alternativeName>
        <fullName evidence="7">Flavocytochrome MsrQ</fullName>
    </alternativeName>
</protein>